<keyword evidence="1" id="KW-0175">Coiled coil</keyword>
<proteinExistence type="predicted"/>
<dbReference type="EMBL" id="BMAR01000021">
    <property type="protein sequence ID" value="GFR47996.1"/>
    <property type="molecule type" value="Genomic_DNA"/>
</dbReference>
<name>A0AAD3DU14_9CHLO</name>
<feature type="region of interest" description="Disordered" evidence="2">
    <location>
        <begin position="1"/>
        <end position="24"/>
    </location>
</feature>
<evidence type="ECO:0000313" key="3">
    <source>
        <dbReference type="EMBL" id="GFR47996.1"/>
    </source>
</evidence>
<evidence type="ECO:0000313" key="4">
    <source>
        <dbReference type="Proteomes" id="UP001054857"/>
    </source>
</evidence>
<comment type="caution">
    <text evidence="3">The sequence shown here is derived from an EMBL/GenBank/DDBJ whole genome shotgun (WGS) entry which is preliminary data.</text>
</comment>
<dbReference type="AlphaFoldDB" id="A0AAD3DU14"/>
<keyword evidence="4" id="KW-1185">Reference proteome</keyword>
<feature type="coiled-coil region" evidence="1">
    <location>
        <begin position="65"/>
        <end position="92"/>
    </location>
</feature>
<dbReference type="Proteomes" id="UP001054857">
    <property type="component" value="Unassembled WGS sequence"/>
</dbReference>
<protein>
    <submittedName>
        <fullName evidence="3">Uncharacterized protein</fullName>
    </submittedName>
</protein>
<organism evidence="3 4">
    <name type="scientific">Astrephomene gubernaculifera</name>
    <dbReference type="NCBI Taxonomy" id="47775"/>
    <lineage>
        <taxon>Eukaryota</taxon>
        <taxon>Viridiplantae</taxon>
        <taxon>Chlorophyta</taxon>
        <taxon>core chlorophytes</taxon>
        <taxon>Chlorophyceae</taxon>
        <taxon>CS clade</taxon>
        <taxon>Chlamydomonadales</taxon>
        <taxon>Astrephomenaceae</taxon>
        <taxon>Astrephomene</taxon>
    </lineage>
</organism>
<gene>
    <name evidence="3" type="ORF">Agub_g9820</name>
</gene>
<reference evidence="3 4" key="1">
    <citation type="journal article" date="2021" name="Sci. Rep.">
        <title>Genome sequencing of the multicellular alga Astrephomene provides insights into convergent evolution of germ-soma differentiation.</title>
        <authorList>
            <person name="Yamashita S."/>
            <person name="Yamamoto K."/>
            <person name="Matsuzaki R."/>
            <person name="Suzuki S."/>
            <person name="Yamaguchi H."/>
            <person name="Hirooka S."/>
            <person name="Minakuchi Y."/>
            <person name="Miyagishima S."/>
            <person name="Kawachi M."/>
            <person name="Toyoda A."/>
            <person name="Nozaki H."/>
        </authorList>
    </citation>
    <scope>NUCLEOTIDE SEQUENCE [LARGE SCALE GENOMIC DNA]</scope>
    <source>
        <strain evidence="3 4">NIES-4017</strain>
    </source>
</reference>
<accession>A0AAD3DU14</accession>
<evidence type="ECO:0000256" key="1">
    <source>
        <dbReference type="SAM" id="Coils"/>
    </source>
</evidence>
<evidence type="ECO:0000256" key="2">
    <source>
        <dbReference type="SAM" id="MobiDB-lite"/>
    </source>
</evidence>
<feature type="region of interest" description="Disordered" evidence="2">
    <location>
        <begin position="274"/>
        <end position="306"/>
    </location>
</feature>
<sequence>MSAPAIKARPRDEPDSEDSVAAEFGGDYSEASLELIRTLGRKGAQFGEVEPSEEAILQPPSQAACDAAVESLAQLAQQLQEVEQHTPDAREREWVGYKRSLVEDADTEDVNWLKLKAYHHGVDRLRAARGENAAGDNVDAQSSLEQLSSSTIPTFSEREAMLAASQAALPSTSETEYDNLTNPQFQCPALLSAATPCALAAATSSQTAVSDTLAESTASASAVPVTSYRDDYLEEQYLSQRLAAQQRQRSRAFQLGLVVAIGASVLRWWVRRSRGGGNGERGRGPQQQQPQQLAAVASGQSLGMTE</sequence>